<evidence type="ECO:0000256" key="1">
    <source>
        <dbReference type="SAM" id="MobiDB-lite"/>
    </source>
</evidence>
<protein>
    <submittedName>
        <fullName evidence="2">Uncharacterized protein</fullName>
    </submittedName>
</protein>
<sequence length="123" mass="13303">MSFVFTSPEEVGHGFMKDESNTSGQNITYKGMSRYGGENMLNQNKSSGLGKVLFKPKAQFCLEVVNDFLAITQSIDALVQVNPKIHNRKGSFLHSEQGFGGKDSARRGGAQDESALGEVNGLS</sequence>
<dbReference type="AlphaFoldDB" id="A0AAV0FWL3"/>
<keyword evidence="3" id="KW-1185">Reference proteome</keyword>
<evidence type="ECO:0000313" key="2">
    <source>
        <dbReference type="EMBL" id="CAH9140032.1"/>
    </source>
</evidence>
<feature type="region of interest" description="Disordered" evidence="1">
    <location>
        <begin position="90"/>
        <end position="123"/>
    </location>
</feature>
<dbReference type="EMBL" id="CAMAPF010001022">
    <property type="protein sequence ID" value="CAH9140032.1"/>
    <property type="molecule type" value="Genomic_DNA"/>
</dbReference>
<gene>
    <name evidence="2" type="ORF">CEPIT_LOCUS38036</name>
</gene>
<evidence type="ECO:0000313" key="3">
    <source>
        <dbReference type="Proteomes" id="UP001152523"/>
    </source>
</evidence>
<name>A0AAV0FWL3_9ASTE</name>
<reference evidence="2" key="1">
    <citation type="submission" date="2022-07" db="EMBL/GenBank/DDBJ databases">
        <authorList>
            <person name="Macas J."/>
            <person name="Novak P."/>
            <person name="Neumann P."/>
        </authorList>
    </citation>
    <scope>NUCLEOTIDE SEQUENCE</scope>
</reference>
<comment type="caution">
    <text evidence="2">The sequence shown here is derived from an EMBL/GenBank/DDBJ whole genome shotgun (WGS) entry which is preliminary data.</text>
</comment>
<organism evidence="2 3">
    <name type="scientific">Cuscuta epithymum</name>
    <dbReference type="NCBI Taxonomy" id="186058"/>
    <lineage>
        <taxon>Eukaryota</taxon>
        <taxon>Viridiplantae</taxon>
        <taxon>Streptophyta</taxon>
        <taxon>Embryophyta</taxon>
        <taxon>Tracheophyta</taxon>
        <taxon>Spermatophyta</taxon>
        <taxon>Magnoliopsida</taxon>
        <taxon>eudicotyledons</taxon>
        <taxon>Gunneridae</taxon>
        <taxon>Pentapetalae</taxon>
        <taxon>asterids</taxon>
        <taxon>lamiids</taxon>
        <taxon>Solanales</taxon>
        <taxon>Convolvulaceae</taxon>
        <taxon>Cuscuteae</taxon>
        <taxon>Cuscuta</taxon>
        <taxon>Cuscuta subgen. Cuscuta</taxon>
    </lineage>
</organism>
<proteinExistence type="predicted"/>
<dbReference type="Proteomes" id="UP001152523">
    <property type="component" value="Unassembled WGS sequence"/>
</dbReference>
<accession>A0AAV0FWL3</accession>